<dbReference type="OrthoDB" id="190201at2759"/>
<dbReference type="PANTHER" id="PTHR43433">
    <property type="entry name" value="HYDROLASE, ALPHA/BETA FOLD FAMILY PROTEIN"/>
    <property type="match status" value="1"/>
</dbReference>
<reference evidence="3 4" key="1">
    <citation type="journal article" date="2018" name="Genome Biol. Evol.">
        <title>Multiple Roots of Fruiting Body Formation in Amoebozoa.</title>
        <authorList>
            <person name="Hillmann F."/>
            <person name="Forbes G."/>
            <person name="Novohradska S."/>
            <person name="Ferling I."/>
            <person name="Riege K."/>
            <person name="Groth M."/>
            <person name="Westermann M."/>
            <person name="Marz M."/>
            <person name="Spaller T."/>
            <person name="Winckler T."/>
            <person name="Schaap P."/>
            <person name="Glockner G."/>
        </authorList>
    </citation>
    <scope>NUCLEOTIDE SEQUENCE [LARGE SCALE GENOMIC DNA]</scope>
    <source>
        <strain evidence="3 4">Jena</strain>
    </source>
</reference>
<dbReference type="AlphaFoldDB" id="A0A2P6N4H2"/>
<evidence type="ECO:0000313" key="3">
    <source>
        <dbReference type="EMBL" id="PRP78847.1"/>
    </source>
</evidence>
<accession>A0A2P6N4H2</accession>
<keyword evidence="1" id="KW-0732">Signal</keyword>
<keyword evidence="4" id="KW-1185">Reference proteome</keyword>
<dbReference type="SUPFAM" id="SSF53474">
    <property type="entry name" value="alpha/beta-Hydrolases"/>
    <property type="match status" value="1"/>
</dbReference>
<dbReference type="Proteomes" id="UP000241769">
    <property type="component" value="Unassembled WGS sequence"/>
</dbReference>
<protein>
    <submittedName>
        <fullName evidence="3">Oxidoreductase</fullName>
    </submittedName>
</protein>
<name>A0A2P6N4H2_9EUKA</name>
<feature type="chain" id="PRO_5015113370" evidence="1">
    <location>
        <begin position="16"/>
        <end position="298"/>
    </location>
</feature>
<dbReference type="InterPro" id="IPR000073">
    <property type="entry name" value="AB_hydrolase_1"/>
</dbReference>
<dbReference type="Pfam" id="PF12697">
    <property type="entry name" value="Abhydrolase_6"/>
    <property type="match status" value="1"/>
</dbReference>
<feature type="domain" description="AB hydrolase-1" evidence="2">
    <location>
        <begin position="65"/>
        <end position="279"/>
    </location>
</feature>
<gene>
    <name evidence="3" type="ORF">PROFUN_01020</name>
</gene>
<feature type="signal peptide" evidence="1">
    <location>
        <begin position="1"/>
        <end position="15"/>
    </location>
</feature>
<dbReference type="InParanoid" id="A0A2P6N4H2"/>
<evidence type="ECO:0000259" key="2">
    <source>
        <dbReference type="Pfam" id="PF12697"/>
    </source>
</evidence>
<dbReference type="InterPro" id="IPR050471">
    <property type="entry name" value="AB_hydrolase"/>
</dbReference>
<proteinExistence type="predicted"/>
<sequence>MIRLIFFTCIVFALALSIDVPLYQSLPPTPHLPNGGRQGRYITSDGSRLWYRMYPGQPNRPLITFLHGGYTNSNYWGLQITALRGHFPILAIDSRGHGRSVDNTSNPITYSIMADDVVSILDHLGHNRTHIVGWSDGGIIGLDIAMRYPLYLHGLFCFGCSYSYENVNVTIMSSPTFLKCMPRVQEEYSHLNPQPQNWKEFKDKMESLWSKLPSWNEKDLKDIPDKNEGKEIWVVDGAEEEAINLSTPKEMSEWIDGSKLVILPGVSHFAFMQSPAAFTRVLKQYLFAKESSIDSLRS</sequence>
<organism evidence="3 4">
    <name type="scientific">Planoprotostelium fungivorum</name>
    <dbReference type="NCBI Taxonomy" id="1890364"/>
    <lineage>
        <taxon>Eukaryota</taxon>
        <taxon>Amoebozoa</taxon>
        <taxon>Evosea</taxon>
        <taxon>Variosea</taxon>
        <taxon>Cavosteliida</taxon>
        <taxon>Cavosteliaceae</taxon>
        <taxon>Planoprotostelium</taxon>
    </lineage>
</organism>
<comment type="caution">
    <text evidence="3">The sequence shown here is derived from an EMBL/GenBank/DDBJ whole genome shotgun (WGS) entry which is preliminary data.</text>
</comment>
<dbReference type="STRING" id="1890364.A0A2P6N4H2"/>
<dbReference type="Gene3D" id="3.40.50.1820">
    <property type="entry name" value="alpha/beta hydrolase"/>
    <property type="match status" value="1"/>
</dbReference>
<dbReference type="EMBL" id="MDYQ01000207">
    <property type="protein sequence ID" value="PRP78847.1"/>
    <property type="molecule type" value="Genomic_DNA"/>
</dbReference>
<evidence type="ECO:0000313" key="4">
    <source>
        <dbReference type="Proteomes" id="UP000241769"/>
    </source>
</evidence>
<dbReference type="InterPro" id="IPR029058">
    <property type="entry name" value="AB_hydrolase_fold"/>
</dbReference>
<evidence type="ECO:0000256" key="1">
    <source>
        <dbReference type="SAM" id="SignalP"/>
    </source>
</evidence>
<dbReference type="PANTHER" id="PTHR43433:SF5">
    <property type="entry name" value="AB HYDROLASE-1 DOMAIN-CONTAINING PROTEIN"/>
    <property type="match status" value="1"/>
</dbReference>